<keyword evidence="5" id="KW-1185">Reference proteome</keyword>
<evidence type="ECO:0000256" key="1">
    <source>
        <dbReference type="ARBA" id="ARBA00022741"/>
    </source>
</evidence>
<dbReference type="SUPFAM" id="SSF53067">
    <property type="entry name" value="Actin-like ATPase domain"/>
    <property type="match status" value="2"/>
</dbReference>
<evidence type="ECO:0000256" key="2">
    <source>
        <dbReference type="ARBA" id="ARBA00022840"/>
    </source>
</evidence>
<accession>A0A7S6RC53</accession>
<evidence type="ECO:0000313" key="4">
    <source>
        <dbReference type="EMBL" id="QOV22234.1"/>
    </source>
</evidence>
<proteinExistence type="predicted"/>
<dbReference type="PANTHER" id="PTHR42749:SF1">
    <property type="entry name" value="CELL SHAPE-DETERMINING PROTEIN MREB"/>
    <property type="match status" value="1"/>
</dbReference>
<dbReference type="AlphaFoldDB" id="A0A7S6RC53"/>
<keyword evidence="2" id="KW-0067">ATP-binding</keyword>
<protein>
    <submittedName>
        <fullName evidence="4">Hsp70 family protein</fullName>
    </submittedName>
</protein>
<organism evidence="4 5">
    <name type="scientific">Anabaenopsis elenkinii CCIBt3563</name>
    <dbReference type="NCBI Taxonomy" id="2779889"/>
    <lineage>
        <taxon>Bacteria</taxon>
        <taxon>Bacillati</taxon>
        <taxon>Cyanobacteriota</taxon>
        <taxon>Cyanophyceae</taxon>
        <taxon>Nostocales</taxon>
        <taxon>Nodulariaceae</taxon>
        <taxon>Anabaenopsis</taxon>
    </lineage>
</organism>
<keyword evidence="3" id="KW-0143">Chaperone</keyword>
<dbReference type="PANTHER" id="PTHR42749">
    <property type="entry name" value="CELL SHAPE-DETERMINING PROTEIN MREB"/>
    <property type="match status" value="1"/>
</dbReference>
<dbReference type="RefSeq" id="WP_200987867.1">
    <property type="nucleotide sequence ID" value="NZ_CP063311.1"/>
</dbReference>
<dbReference type="InterPro" id="IPR013126">
    <property type="entry name" value="Hsp_70_fam"/>
</dbReference>
<dbReference type="Pfam" id="PF00012">
    <property type="entry name" value="HSP70"/>
    <property type="match status" value="1"/>
</dbReference>
<gene>
    <name evidence="4" type="ORF">IM676_16335</name>
</gene>
<keyword evidence="1" id="KW-0547">Nucleotide-binding</keyword>
<evidence type="ECO:0000256" key="3">
    <source>
        <dbReference type="ARBA" id="ARBA00023186"/>
    </source>
</evidence>
<dbReference type="Proteomes" id="UP000593846">
    <property type="component" value="Chromosome"/>
</dbReference>
<dbReference type="GO" id="GO:0140662">
    <property type="term" value="F:ATP-dependent protein folding chaperone"/>
    <property type="evidence" value="ECO:0007669"/>
    <property type="project" value="InterPro"/>
</dbReference>
<dbReference type="GO" id="GO:0005524">
    <property type="term" value="F:ATP binding"/>
    <property type="evidence" value="ECO:0007669"/>
    <property type="project" value="UniProtKB-KW"/>
</dbReference>
<name>A0A7S6RC53_9CYAN</name>
<dbReference type="PRINTS" id="PR00301">
    <property type="entry name" value="HEATSHOCK70"/>
</dbReference>
<sequence>MAENIAILLDLDNIKPELGEIESICTKYGSIKVRRAFSNTPAVLSAYGSQLRNLGYRFELTPGLTSVPQEVDNLIFRTSEELINNSQEQINIIAVVSNDNDYAKLFSDLTSKQVRTVAIGNNQLGNKLRETATYIELLQKILRPTYLGVDLGTTNTVIARASQTLKQEWKANAITIPVKNEHEAVRHTELIPSAVRYSQLDTGEIGDHVRSQYYAFRDQTILAWKHDIGTLQDGVAFEYQLSIGKITPEQGAAEVLKFCRHELIKRHIDVTGAVITHPASYEPDAIESTRKAAKLAGWEENNIVLLPEPKAALYDFLYRLRNGEICADLDTSRPLNILVYDLGGGTLDTSLHKVYWNSDIAQFFIEDISIGSRTRVGGDQVDEKIVDYLFTNYSKIGKLSAPEQKKLWYELRIYAEQFKQVWGSRYSDSLDKEEFRMPFEYVSSSSSFAIFYSLGYRQMQEALKELLCPDIKPELIDKLDPKTAFNESPFVDRRDTFIVPVLDVLLKAKEKLGELPKINGILLNGGMTYFPLIRERLEQLLPGILILSEGDPDLAVARGAALYAAGTVGKSEGINPTNIWLEVTDCNTQESKLELLVAHGQKYPYRTTLAGFRLPAFEDDGLIGFKAWVGMGSQINQNTTLQRTRYVNTDEIRAADIQPGDYLNLEVEYTFDERLLLTLVHRDRPDTRFRLEVSPQRIIPTISNVEKTVNQKTVNNTATDLIPKINRSRPGKEINPDIEVEFSAWGRVTLSLAQNWPNASVQAQRKNLENQTCQARNRLSIIRSLLQWLETQSNVKPDLQQTRKIVAVMALSNIMQSLPADSSDFQVRELEQRYHNWILRQFQAGLSRYNHIHELHTAISLVPGKMLWSDFSELIYQEFTVISHLARSVNLLNSFGFCAEPSVRNITRLRSIIQGNQHLAVRQKAFWALARIISPGQPQEWRANLNDVEKVALFVLEQLKHQISEPQIALDALGCLGQCIGWHITGYLLHERIVNDILSLAKIYLPCQGRMVNFPGISHQFDRKLELIEAAFNLDTAPPDDIKKLKEWLLETVNG</sequence>
<dbReference type="EMBL" id="CP063311">
    <property type="protein sequence ID" value="QOV22234.1"/>
    <property type="molecule type" value="Genomic_DNA"/>
</dbReference>
<dbReference type="KEGG" id="aee:IM676_16335"/>
<reference evidence="5" key="1">
    <citation type="submission" date="2020-10" db="EMBL/GenBank/DDBJ databases">
        <title>Genome-based taxonomic classification of the species Anabaenopsis elenkinii.</title>
        <authorList>
            <person name="Delbaje E."/>
            <person name="Andreote A.P.D."/>
            <person name="Pellegrinetti T.A."/>
            <person name="Cruz R.B."/>
            <person name="Branco L.H.Z."/>
            <person name="Fiore M.F."/>
        </authorList>
    </citation>
    <scope>NUCLEOTIDE SEQUENCE [LARGE SCALE GENOMIC DNA]</scope>
    <source>
        <strain evidence="5">CCIBt3563</strain>
    </source>
</reference>
<dbReference type="Gene3D" id="3.30.420.40">
    <property type="match status" value="2"/>
</dbReference>
<dbReference type="Gene3D" id="3.90.640.10">
    <property type="entry name" value="Actin, Chain A, domain 4"/>
    <property type="match status" value="1"/>
</dbReference>
<evidence type="ECO:0000313" key="5">
    <source>
        <dbReference type="Proteomes" id="UP000593846"/>
    </source>
</evidence>
<dbReference type="InterPro" id="IPR043129">
    <property type="entry name" value="ATPase_NBD"/>
</dbReference>